<evidence type="ECO:0000259" key="6">
    <source>
        <dbReference type="PROSITE" id="PS50011"/>
    </source>
</evidence>
<keyword evidence="1" id="KW-0808">Transferase</keyword>
<dbReference type="Gene3D" id="1.10.510.10">
    <property type="entry name" value="Transferase(Phosphotransferase) domain 1"/>
    <property type="match status" value="1"/>
</dbReference>
<dbReference type="Gene3D" id="1.25.40.10">
    <property type="entry name" value="Tetratricopeptide repeat domain"/>
    <property type="match status" value="2"/>
</dbReference>
<evidence type="ECO:0000256" key="4">
    <source>
        <dbReference type="ARBA" id="ARBA00022840"/>
    </source>
</evidence>
<evidence type="ECO:0000256" key="1">
    <source>
        <dbReference type="ARBA" id="ARBA00022679"/>
    </source>
</evidence>
<keyword evidence="5" id="KW-0812">Transmembrane</keyword>
<dbReference type="SMART" id="SM00028">
    <property type="entry name" value="TPR"/>
    <property type="match status" value="3"/>
</dbReference>
<evidence type="ECO:0000256" key="2">
    <source>
        <dbReference type="ARBA" id="ARBA00022741"/>
    </source>
</evidence>
<dbReference type="SMART" id="SM00220">
    <property type="entry name" value="S_TKc"/>
    <property type="match status" value="1"/>
</dbReference>
<feature type="transmembrane region" description="Helical" evidence="5">
    <location>
        <begin position="295"/>
        <end position="319"/>
    </location>
</feature>
<dbReference type="Pfam" id="PF13424">
    <property type="entry name" value="TPR_12"/>
    <property type="match status" value="1"/>
</dbReference>
<keyword evidence="2" id="KW-0547">Nucleotide-binding</keyword>
<dbReference type="OrthoDB" id="9801841at2"/>
<dbReference type="Proteomes" id="UP000295293">
    <property type="component" value="Unassembled WGS sequence"/>
</dbReference>
<dbReference type="PANTHER" id="PTHR43289">
    <property type="entry name" value="MITOGEN-ACTIVATED PROTEIN KINASE KINASE KINASE 20-RELATED"/>
    <property type="match status" value="1"/>
</dbReference>
<comment type="caution">
    <text evidence="7">The sequence shown here is derived from an EMBL/GenBank/DDBJ whole genome shotgun (WGS) entry which is preliminary data.</text>
</comment>
<organism evidence="7 8">
    <name type="scientific">Tahibacter aquaticus</name>
    <dbReference type="NCBI Taxonomy" id="520092"/>
    <lineage>
        <taxon>Bacteria</taxon>
        <taxon>Pseudomonadati</taxon>
        <taxon>Pseudomonadota</taxon>
        <taxon>Gammaproteobacteria</taxon>
        <taxon>Lysobacterales</taxon>
        <taxon>Rhodanobacteraceae</taxon>
        <taxon>Tahibacter</taxon>
    </lineage>
</organism>
<dbReference type="GO" id="GO:0004674">
    <property type="term" value="F:protein serine/threonine kinase activity"/>
    <property type="evidence" value="ECO:0007669"/>
    <property type="project" value="TreeGrafter"/>
</dbReference>
<name>A0A4R6Z9S7_9GAMM</name>
<dbReference type="InterPro" id="IPR011009">
    <property type="entry name" value="Kinase-like_dom_sf"/>
</dbReference>
<gene>
    <name evidence="7" type="ORF">DFR29_101300</name>
</gene>
<keyword evidence="8" id="KW-1185">Reference proteome</keyword>
<sequence>MAGLIERMFEPGQLLQGALVRSLLRSAGLAELAPGRTLGPFRIAREIARGGMGIVYLAARADGEYEQDVAIKWLPLGRLDAVALQLFRHERQILAGLRHPHIARLLDGGHGEDGHLWFAMEYVEGTTIDQHAAEQGLGWRERVQLLLPVVDAVQFAHGRLLLHRDIKPANVRVDADGRAKLLDFGIATLVTDSTAQRAFTPGYASPEQLAGAAPQVASDIWQLGRLLHDVLAAGNSPAAPRDLAAVVAKAMADDPARRYATVSALQADLKRLLAYQPVSARPPHLAHRAHLLLQAYPLGSLAAGLLVLAFVAIIAGFMLKLARQRDAAEQAREVAQAVNRFINEDFLPGADPLQRGSGDIRVAELMAGALDKVEQRLSGMPEVAGEIDLSLGRSLAGLGRYDLAEVALGRAIARLGQVRGATHVSVLQARLSLSQVRIGAAGLAQNEADLHVLRSDALAALGDRAELVADIDNQIGRAAFLREEFALCEARYLALLPRTAQMTPASQADTYMGLSLCESRLGHFDAALQHARRARELYAGVRGADHAFTLETHIAIETALVGLGRYDEAVVLLRELQRQLSHRYGAAHPTTLTVTHDLGFALTCAGQAEGASWLRQAAQGRARELGEQHPWHAMSLAVLSMALLRQGDTTGAAQALDEADAILDASGPTTPFVKAIVLENRADLALAQHRYAWAIPLFDRAIAAAQPLYAPQHQRLTILQLGRGLALTQAGRRSEGQALLAAALDHLGNSPDCRANQIEQARQLLATR</sequence>
<reference evidence="7 8" key="1">
    <citation type="submission" date="2019-03" db="EMBL/GenBank/DDBJ databases">
        <title>Genomic Encyclopedia of Type Strains, Phase IV (KMG-IV): sequencing the most valuable type-strain genomes for metagenomic binning, comparative biology and taxonomic classification.</title>
        <authorList>
            <person name="Goeker M."/>
        </authorList>
    </citation>
    <scope>NUCLEOTIDE SEQUENCE [LARGE SCALE GENOMIC DNA]</scope>
    <source>
        <strain evidence="7 8">DSM 21667</strain>
    </source>
</reference>
<evidence type="ECO:0000256" key="5">
    <source>
        <dbReference type="SAM" id="Phobius"/>
    </source>
</evidence>
<accession>A0A4R6Z9S7</accession>
<keyword evidence="5" id="KW-1133">Transmembrane helix</keyword>
<dbReference type="Gene3D" id="3.30.200.20">
    <property type="entry name" value="Phosphorylase Kinase, domain 1"/>
    <property type="match status" value="1"/>
</dbReference>
<protein>
    <submittedName>
        <fullName evidence="7">Serine/threonine-protein kinase</fullName>
    </submittedName>
</protein>
<dbReference type="EMBL" id="SNZH01000001">
    <property type="protein sequence ID" value="TDR48677.1"/>
    <property type="molecule type" value="Genomic_DNA"/>
</dbReference>
<dbReference type="CDD" id="cd14014">
    <property type="entry name" value="STKc_PknB_like"/>
    <property type="match status" value="1"/>
</dbReference>
<dbReference type="SUPFAM" id="SSF56112">
    <property type="entry name" value="Protein kinase-like (PK-like)"/>
    <property type="match status" value="1"/>
</dbReference>
<evidence type="ECO:0000313" key="7">
    <source>
        <dbReference type="EMBL" id="TDR48677.1"/>
    </source>
</evidence>
<dbReference type="InterPro" id="IPR000719">
    <property type="entry name" value="Prot_kinase_dom"/>
</dbReference>
<evidence type="ECO:0000313" key="8">
    <source>
        <dbReference type="Proteomes" id="UP000295293"/>
    </source>
</evidence>
<dbReference type="PANTHER" id="PTHR43289:SF34">
    <property type="entry name" value="SERINE_THREONINE-PROTEIN KINASE YBDM-RELATED"/>
    <property type="match status" value="1"/>
</dbReference>
<keyword evidence="5" id="KW-0472">Membrane</keyword>
<keyword evidence="3 7" id="KW-0418">Kinase</keyword>
<dbReference type="Pfam" id="PF00069">
    <property type="entry name" value="Pkinase"/>
    <property type="match status" value="1"/>
</dbReference>
<dbReference type="SUPFAM" id="SSF48452">
    <property type="entry name" value="TPR-like"/>
    <property type="match status" value="2"/>
</dbReference>
<dbReference type="PROSITE" id="PS50011">
    <property type="entry name" value="PROTEIN_KINASE_DOM"/>
    <property type="match status" value="1"/>
</dbReference>
<keyword evidence="4" id="KW-0067">ATP-binding</keyword>
<dbReference type="GO" id="GO:0005524">
    <property type="term" value="F:ATP binding"/>
    <property type="evidence" value="ECO:0007669"/>
    <property type="project" value="UniProtKB-KW"/>
</dbReference>
<dbReference type="InterPro" id="IPR011990">
    <property type="entry name" value="TPR-like_helical_dom_sf"/>
</dbReference>
<dbReference type="InterPro" id="IPR019734">
    <property type="entry name" value="TPR_rpt"/>
</dbReference>
<proteinExistence type="predicted"/>
<evidence type="ECO:0000256" key="3">
    <source>
        <dbReference type="ARBA" id="ARBA00022777"/>
    </source>
</evidence>
<dbReference type="AlphaFoldDB" id="A0A4R6Z9S7"/>
<feature type="domain" description="Protein kinase" evidence="6">
    <location>
        <begin position="41"/>
        <end position="293"/>
    </location>
</feature>